<proteinExistence type="predicted"/>
<dbReference type="EMBL" id="JAKVPQ010000004">
    <property type="protein sequence ID" value="MCH4284864.1"/>
    <property type="molecule type" value="Genomic_DNA"/>
</dbReference>
<dbReference type="Proteomes" id="UP001202402">
    <property type="component" value="Unassembled WGS sequence"/>
</dbReference>
<gene>
    <name evidence="2" type="ORF">LQE99_06935</name>
</gene>
<dbReference type="SMART" id="SM00530">
    <property type="entry name" value="HTH_XRE"/>
    <property type="match status" value="1"/>
</dbReference>
<feature type="domain" description="HTH cro/C1-type" evidence="1">
    <location>
        <begin position="29"/>
        <end position="81"/>
    </location>
</feature>
<dbReference type="Gene3D" id="1.10.260.40">
    <property type="entry name" value="lambda repressor-like DNA-binding domains"/>
    <property type="match status" value="1"/>
</dbReference>
<dbReference type="PROSITE" id="PS50943">
    <property type="entry name" value="HTH_CROC1"/>
    <property type="match status" value="1"/>
</dbReference>
<name>A0ABS9R7V6_9FIRM</name>
<protein>
    <submittedName>
        <fullName evidence="2">Helix-turn-helix domain-containing protein</fullName>
    </submittedName>
</protein>
<dbReference type="CDD" id="cd00093">
    <property type="entry name" value="HTH_XRE"/>
    <property type="match status" value="1"/>
</dbReference>
<accession>A0ABS9R7V6</accession>
<evidence type="ECO:0000259" key="1">
    <source>
        <dbReference type="PROSITE" id="PS50943"/>
    </source>
</evidence>
<evidence type="ECO:0000313" key="2">
    <source>
        <dbReference type="EMBL" id="MCH4284864.1"/>
    </source>
</evidence>
<comment type="caution">
    <text evidence="2">The sequence shown here is derived from an EMBL/GenBank/DDBJ whole genome shotgun (WGS) entry which is preliminary data.</text>
</comment>
<reference evidence="2 3" key="1">
    <citation type="submission" date="2022-02" db="EMBL/GenBank/DDBJ databases">
        <title>Genome of Erysipelotrichaceae sp. nov. NSJ-176 isolated from human feces.</title>
        <authorList>
            <person name="Abdugheni R."/>
        </authorList>
    </citation>
    <scope>NUCLEOTIDE SEQUENCE [LARGE SCALE GENOMIC DNA]</scope>
    <source>
        <strain evidence="2 3">NSJ-176</strain>
    </source>
</reference>
<dbReference type="Pfam" id="PF01381">
    <property type="entry name" value="HTH_3"/>
    <property type="match status" value="1"/>
</dbReference>
<organism evidence="2 3">
    <name type="scientific">Amedibacillus hominis</name>
    <dbReference type="NCBI Taxonomy" id="2897776"/>
    <lineage>
        <taxon>Bacteria</taxon>
        <taxon>Bacillati</taxon>
        <taxon>Bacillota</taxon>
        <taxon>Erysipelotrichia</taxon>
        <taxon>Erysipelotrichales</taxon>
        <taxon>Erysipelotrichaceae</taxon>
        <taxon>Amedibacillus</taxon>
    </lineage>
</organism>
<dbReference type="RefSeq" id="WP_158552169.1">
    <property type="nucleotide sequence ID" value="NZ_JAKVPQ010000004.1"/>
</dbReference>
<dbReference type="InterPro" id="IPR010982">
    <property type="entry name" value="Lambda_DNA-bd_dom_sf"/>
</dbReference>
<dbReference type="SUPFAM" id="SSF47413">
    <property type="entry name" value="lambda repressor-like DNA-binding domains"/>
    <property type="match status" value="1"/>
</dbReference>
<evidence type="ECO:0000313" key="3">
    <source>
        <dbReference type="Proteomes" id="UP001202402"/>
    </source>
</evidence>
<keyword evidence="3" id="KW-1185">Reference proteome</keyword>
<dbReference type="InterPro" id="IPR001387">
    <property type="entry name" value="Cro/C1-type_HTH"/>
</dbReference>
<sequence length="150" mass="17943">MFNWNDAFRKPGYETKIKDIEKIVTPTFLKKLRQKRNVSQRLLAKILGVSEKTIEKWEQGVNPIKGTASRLLYLLNKYDWLLDEFYVFERNDEYCQLQNDYKIKVIPTRKKIKKETNTKFVKNNDCIEINQMLYKEKSQSQQDASTSCYI</sequence>